<gene>
    <name evidence="1" type="ORF">DSM00_1534</name>
</gene>
<reference evidence="1 2" key="1">
    <citation type="submission" date="2018-07" db="EMBL/GenBank/DDBJ databases">
        <title>Leeuwenhoekiella genomics.</title>
        <authorList>
            <person name="Tahon G."/>
            <person name="Willems A."/>
        </authorList>
    </citation>
    <scope>NUCLEOTIDE SEQUENCE [LARGE SCALE GENOMIC DNA]</scope>
    <source>
        <strain evidence="1 2">LMG 22550</strain>
    </source>
</reference>
<protein>
    <recommendedName>
        <fullName evidence="3">Copper chaperone CopZ</fullName>
    </recommendedName>
</protein>
<organism evidence="1 2">
    <name type="scientific">Leeuwenhoekiella aequorea</name>
    <dbReference type="NCBI Taxonomy" id="283736"/>
    <lineage>
        <taxon>Bacteria</taxon>
        <taxon>Pseudomonadati</taxon>
        <taxon>Bacteroidota</taxon>
        <taxon>Flavobacteriia</taxon>
        <taxon>Flavobacteriales</taxon>
        <taxon>Flavobacteriaceae</taxon>
        <taxon>Leeuwenhoekiella</taxon>
    </lineage>
</organism>
<proteinExistence type="predicted"/>
<sequence length="77" mass="9103">MKATFEIIENNINCTQEVIKQCLNRIMEVRVLEINLNQNTISVDYFRPSVYERIKKELYCLGLSVGEHIVFTELQEH</sequence>
<dbReference type="RefSeq" id="WP_128757436.1">
    <property type="nucleotide sequence ID" value="NZ_QOVM01000003.1"/>
</dbReference>
<evidence type="ECO:0000313" key="2">
    <source>
        <dbReference type="Proteomes" id="UP000289238"/>
    </source>
</evidence>
<dbReference type="EMBL" id="QOVM01000003">
    <property type="protein sequence ID" value="RXG22439.1"/>
    <property type="molecule type" value="Genomic_DNA"/>
</dbReference>
<keyword evidence="2" id="KW-1185">Reference proteome</keyword>
<name>A0A4Q0P9E5_9FLAO</name>
<dbReference type="Proteomes" id="UP000289238">
    <property type="component" value="Unassembled WGS sequence"/>
</dbReference>
<comment type="caution">
    <text evidence="1">The sequence shown here is derived from an EMBL/GenBank/DDBJ whole genome shotgun (WGS) entry which is preliminary data.</text>
</comment>
<evidence type="ECO:0000313" key="1">
    <source>
        <dbReference type="EMBL" id="RXG22439.1"/>
    </source>
</evidence>
<dbReference type="AlphaFoldDB" id="A0A4Q0P9E5"/>
<accession>A0A4Q0P9E5</accession>
<dbReference type="OrthoDB" id="1447964at2"/>
<evidence type="ECO:0008006" key="3">
    <source>
        <dbReference type="Google" id="ProtNLM"/>
    </source>
</evidence>